<dbReference type="InterPro" id="IPR000719">
    <property type="entry name" value="Prot_kinase_dom"/>
</dbReference>
<reference evidence="8 9" key="1">
    <citation type="submission" date="2015-10" db="EMBL/GenBank/DDBJ databases">
        <title>Draft genome sequence of pyrrolomycin-producing Streptomyces vitaminophilus.</title>
        <authorList>
            <person name="Graham D.E."/>
            <person name="Mahan K.M."/>
            <person name="Klingeman D.M."/>
            <person name="Hettich R.L."/>
            <person name="Parry R.J."/>
        </authorList>
    </citation>
    <scope>NUCLEOTIDE SEQUENCE [LARGE SCALE GENOMIC DNA]</scope>
    <source>
        <strain evidence="8 9">ATCC 31673</strain>
    </source>
</reference>
<feature type="region of interest" description="Disordered" evidence="6">
    <location>
        <begin position="324"/>
        <end position="345"/>
    </location>
</feature>
<keyword evidence="2 5" id="KW-0547">Nucleotide-binding</keyword>
<dbReference type="SUPFAM" id="SSF56112">
    <property type="entry name" value="Protein kinase-like (PK-like)"/>
    <property type="match status" value="1"/>
</dbReference>
<dbReference type="EMBL" id="LLZU01000020">
    <property type="protein sequence ID" value="KRV48660.1"/>
    <property type="molecule type" value="Genomic_DNA"/>
</dbReference>
<organism evidence="8 9">
    <name type="scientific">Wenjunlia vitaminophila</name>
    <name type="common">Streptomyces vitaminophilus</name>
    <dbReference type="NCBI Taxonomy" id="76728"/>
    <lineage>
        <taxon>Bacteria</taxon>
        <taxon>Bacillati</taxon>
        <taxon>Actinomycetota</taxon>
        <taxon>Actinomycetes</taxon>
        <taxon>Kitasatosporales</taxon>
        <taxon>Streptomycetaceae</taxon>
        <taxon>Wenjunlia</taxon>
    </lineage>
</organism>
<name>A0A0T6LRP3_WENVI</name>
<dbReference type="STRING" id="76728.AQ490_24310"/>
<dbReference type="GO" id="GO:0004674">
    <property type="term" value="F:protein serine/threonine kinase activity"/>
    <property type="evidence" value="ECO:0007669"/>
    <property type="project" value="TreeGrafter"/>
</dbReference>
<evidence type="ECO:0000256" key="5">
    <source>
        <dbReference type="PROSITE-ProRule" id="PRU10141"/>
    </source>
</evidence>
<evidence type="ECO:0000256" key="4">
    <source>
        <dbReference type="ARBA" id="ARBA00022840"/>
    </source>
</evidence>
<keyword evidence="3" id="KW-0418">Kinase</keyword>
<dbReference type="PANTHER" id="PTHR43289:SF34">
    <property type="entry name" value="SERINE_THREONINE-PROTEIN KINASE YBDM-RELATED"/>
    <property type="match status" value="1"/>
</dbReference>
<evidence type="ECO:0000256" key="6">
    <source>
        <dbReference type="SAM" id="MobiDB-lite"/>
    </source>
</evidence>
<evidence type="ECO:0000256" key="1">
    <source>
        <dbReference type="ARBA" id="ARBA00022679"/>
    </source>
</evidence>
<sequence length="517" mass="55799">MKPLADSDPRQVGPYPLLAELGHGGMGRVYLGVSPDGRLVAVKLIREALRDDERHRGRFRREVATARRVPGLYTAPVIAADLDAPTPWLASAFIAGPSLQQVIENEADGEPLPEEAALRLADGLVTALAEIHQVGLVHRDLKPENILLTRGPTDLDILLSDQGGVFLNDAGVRVIDFGISLATDDALGSTRMTQTGWLVGSPAYMSPEQIEGDTITPASDIFSLGAVLVMACTGSSPFAGPSVQRVLHNVVYTEADLSGLPPRLGAIAAACLAKDPAQRPDLNQLRELIGRVSASARPWPHRVHRLTGEQRVELAGMLRPMGSGTTTGNPQEPNGINKRSWNSRTTDRTPFTADALLPAKFVNDLDIEYVRVAAGPRPCEEAGPDDLVSVLTACGCTEAMTGVYLEQGGPNPPVLVSVAVFPMPDYATAKSVYQLLIGEARWRMTIWSAQVGDDNTPRPGTFDSGFRWAHDAYRHRYVFSARAIRTDLLKDGWLKPWLRAAAKRAATSCGPQNHRSS</sequence>
<feature type="binding site" evidence="5">
    <location>
        <position position="43"/>
    </location>
    <ligand>
        <name>ATP</name>
        <dbReference type="ChEBI" id="CHEBI:30616"/>
    </ligand>
</feature>
<dbReference type="PROSITE" id="PS50011">
    <property type="entry name" value="PROTEIN_KINASE_DOM"/>
    <property type="match status" value="1"/>
</dbReference>
<keyword evidence="4 5" id="KW-0067">ATP-binding</keyword>
<dbReference type="Proteomes" id="UP000050867">
    <property type="component" value="Unassembled WGS sequence"/>
</dbReference>
<dbReference type="PANTHER" id="PTHR43289">
    <property type="entry name" value="MITOGEN-ACTIVATED PROTEIN KINASE KINASE KINASE 20-RELATED"/>
    <property type="match status" value="1"/>
</dbReference>
<dbReference type="PROSITE" id="PS00108">
    <property type="entry name" value="PROTEIN_KINASE_ST"/>
    <property type="match status" value="1"/>
</dbReference>
<keyword evidence="1" id="KW-0808">Transferase</keyword>
<protein>
    <recommendedName>
        <fullName evidence="7">Protein kinase domain-containing protein</fullName>
    </recommendedName>
</protein>
<evidence type="ECO:0000256" key="3">
    <source>
        <dbReference type="ARBA" id="ARBA00022777"/>
    </source>
</evidence>
<dbReference type="AlphaFoldDB" id="A0A0T6LRP3"/>
<dbReference type="InterPro" id="IPR011009">
    <property type="entry name" value="Kinase-like_dom_sf"/>
</dbReference>
<proteinExistence type="predicted"/>
<comment type="caution">
    <text evidence="8">The sequence shown here is derived from an EMBL/GenBank/DDBJ whole genome shotgun (WGS) entry which is preliminary data.</text>
</comment>
<evidence type="ECO:0000256" key="2">
    <source>
        <dbReference type="ARBA" id="ARBA00022741"/>
    </source>
</evidence>
<dbReference type="GO" id="GO:0005524">
    <property type="term" value="F:ATP binding"/>
    <property type="evidence" value="ECO:0007669"/>
    <property type="project" value="UniProtKB-UniRule"/>
</dbReference>
<feature type="compositionally biased region" description="Polar residues" evidence="6">
    <location>
        <begin position="324"/>
        <end position="344"/>
    </location>
</feature>
<dbReference type="Gene3D" id="3.30.200.20">
    <property type="entry name" value="Phosphorylase Kinase, domain 1"/>
    <property type="match status" value="1"/>
</dbReference>
<dbReference type="Gene3D" id="1.10.510.10">
    <property type="entry name" value="Transferase(Phosphotransferase) domain 1"/>
    <property type="match status" value="1"/>
</dbReference>
<dbReference type="RefSeq" id="WP_051087475.1">
    <property type="nucleotide sequence ID" value="NZ_LLZU01000020.1"/>
</dbReference>
<dbReference type="InterPro" id="IPR008271">
    <property type="entry name" value="Ser/Thr_kinase_AS"/>
</dbReference>
<accession>A0A0T6LRP3</accession>
<gene>
    <name evidence="8" type="ORF">AQ490_24310</name>
</gene>
<evidence type="ECO:0000313" key="9">
    <source>
        <dbReference type="Proteomes" id="UP000050867"/>
    </source>
</evidence>
<evidence type="ECO:0000313" key="8">
    <source>
        <dbReference type="EMBL" id="KRV48660.1"/>
    </source>
</evidence>
<dbReference type="CDD" id="cd14014">
    <property type="entry name" value="STKc_PknB_like"/>
    <property type="match status" value="1"/>
</dbReference>
<dbReference type="eggNOG" id="COG0515">
    <property type="taxonomic scope" value="Bacteria"/>
</dbReference>
<dbReference type="InterPro" id="IPR017441">
    <property type="entry name" value="Protein_kinase_ATP_BS"/>
</dbReference>
<keyword evidence="9" id="KW-1185">Reference proteome</keyword>
<dbReference type="PROSITE" id="PS00107">
    <property type="entry name" value="PROTEIN_KINASE_ATP"/>
    <property type="match status" value="1"/>
</dbReference>
<dbReference type="Pfam" id="PF00069">
    <property type="entry name" value="Pkinase"/>
    <property type="match status" value="1"/>
</dbReference>
<evidence type="ECO:0000259" key="7">
    <source>
        <dbReference type="PROSITE" id="PS50011"/>
    </source>
</evidence>
<dbReference type="SMART" id="SM00220">
    <property type="entry name" value="S_TKc"/>
    <property type="match status" value="1"/>
</dbReference>
<feature type="domain" description="Protein kinase" evidence="7">
    <location>
        <begin position="15"/>
        <end position="300"/>
    </location>
</feature>